<comment type="subcellular location">
    <subcellularLocation>
        <location evidence="1">Cytoplasm</location>
    </subcellularLocation>
</comment>
<keyword evidence="6" id="KW-0131">Cell cycle</keyword>
<dbReference type="PANTHER" id="PTHR34981">
    <property type="entry name" value="CELL DIVISION PROTEIN ZAPA"/>
    <property type="match status" value="1"/>
</dbReference>
<evidence type="ECO:0000256" key="9">
    <source>
        <dbReference type="ARBA" id="ARBA00033158"/>
    </source>
</evidence>
<dbReference type="GO" id="GO:0000917">
    <property type="term" value="P:division septum assembly"/>
    <property type="evidence" value="ECO:0007669"/>
    <property type="project" value="UniProtKB-KW"/>
</dbReference>
<evidence type="ECO:0000313" key="11">
    <source>
        <dbReference type="Proteomes" id="UP000613582"/>
    </source>
</evidence>
<gene>
    <name evidence="10" type="ORF">GCM10011342_16780</name>
</gene>
<dbReference type="GO" id="GO:0000921">
    <property type="term" value="P:septin ring assembly"/>
    <property type="evidence" value="ECO:0007669"/>
    <property type="project" value="TreeGrafter"/>
</dbReference>
<comment type="function">
    <text evidence="7">Activator of cell division through the inhibition of FtsZ GTPase activity, therefore promoting FtsZ assembly into bundles of protofilaments necessary for the formation of the division Z ring. It is recruited early at mid-cell but it is not essential for cell division.</text>
</comment>
<evidence type="ECO:0000256" key="3">
    <source>
        <dbReference type="ARBA" id="ARBA00022490"/>
    </source>
</evidence>
<proteinExistence type="predicted"/>
<reference evidence="10" key="2">
    <citation type="submission" date="2020-09" db="EMBL/GenBank/DDBJ databases">
        <authorList>
            <person name="Sun Q."/>
            <person name="Zhou Y."/>
        </authorList>
    </citation>
    <scope>NUCLEOTIDE SEQUENCE</scope>
    <source>
        <strain evidence="10">CGMCC 1.12921</strain>
    </source>
</reference>
<dbReference type="InterPro" id="IPR007838">
    <property type="entry name" value="Cell_div_ZapA-like"/>
</dbReference>
<evidence type="ECO:0000256" key="6">
    <source>
        <dbReference type="ARBA" id="ARBA00023306"/>
    </source>
</evidence>
<evidence type="ECO:0000256" key="1">
    <source>
        <dbReference type="ARBA" id="ARBA00004496"/>
    </source>
</evidence>
<organism evidence="10 11">
    <name type="scientific">Aquisalinus flavus</name>
    <dbReference type="NCBI Taxonomy" id="1526572"/>
    <lineage>
        <taxon>Bacteria</taxon>
        <taxon>Pseudomonadati</taxon>
        <taxon>Pseudomonadota</taxon>
        <taxon>Alphaproteobacteria</taxon>
        <taxon>Parvularculales</taxon>
        <taxon>Parvularculaceae</taxon>
        <taxon>Aquisalinus</taxon>
    </lineage>
</organism>
<dbReference type="RefSeq" id="WP_188158853.1">
    <property type="nucleotide sequence ID" value="NZ_BMGH01000001.1"/>
</dbReference>
<accession>A0A8J2V632</accession>
<dbReference type="GO" id="GO:0043093">
    <property type="term" value="P:FtsZ-dependent cytokinesis"/>
    <property type="evidence" value="ECO:0007669"/>
    <property type="project" value="TreeGrafter"/>
</dbReference>
<dbReference type="GO" id="GO:0030428">
    <property type="term" value="C:cell septum"/>
    <property type="evidence" value="ECO:0007669"/>
    <property type="project" value="TreeGrafter"/>
</dbReference>
<comment type="caution">
    <text evidence="10">The sequence shown here is derived from an EMBL/GenBank/DDBJ whole genome shotgun (WGS) entry which is preliminary data.</text>
</comment>
<dbReference type="Gene3D" id="3.30.160.880">
    <property type="entry name" value="Cell division protein ZapA protomer, N-terminal domain"/>
    <property type="match status" value="1"/>
</dbReference>
<dbReference type="AlphaFoldDB" id="A0A8J2V632"/>
<evidence type="ECO:0000256" key="8">
    <source>
        <dbReference type="ARBA" id="ARBA00026068"/>
    </source>
</evidence>
<dbReference type="GO" id="GO:0032153">
    <property type="term" value="C:cell division site"/>
    <property type="evidence" value="ECO:0007669"/>
    <property type="project" value="TreeGrafter"/>
</dbReference>
<keyword evidence="5" id="KW-0717">Septation</keyword>
<dbReference type="Proteomes" id="UP000613582">
    <property type="component" value="Unassembled WGS sequence"/>
</dbReference>
<evidence type="ECO:0000313" key="10">
    <source>
        <dbReference type="EMBL" id="GGD08611.1"/>
    </source>
</evidence>
<dbReference type="InterPro" id="IPR036192">
    <property type="entry name" value="Cell_div_ZapA-like_sf"/>
</dbReference>
<keyword evidence="3" id="KW-0963">Cytoplasm</keyword>
<keyword evidence="11" id="KW-1185">Reference proteome</keyword>
<dbReference type="InterPro" id="IPR042233">
    <property type="entry name" value="Cell_div_ZapA_N"/>
</dbReference>
<evidence type="ECO:0000256" key="4">
    <source>
        <dbReference type="ARBA" id="ARBA00022618"/>
    </source>
</evidence>
<dbReference type="Pfam" id="PF05164">
    <property type="entry name" value="ZapA"/>
    <property type="match status" value="1"/>
</dbReference>
<dbReference type="PANTHER" id="PTHR34981:SF1">
    <property type="entry name" value="CELL DIVISION PROTEIN ZAPA"/>
    <property type="match status" value="1"/>
</dbReference>
<keyword evidence="4 10" id="KW-0132">Cell division</keyword>
<evidence type="ECO:0000256" key="2">
    <source>
        <dbReference type="ARBA" id="ARBA00015195"/>
    </source>
</evidence>
<dbReference type="GO" id="GO:0005829">
    <property type="term" value="C:cytosol"/>
    <property type="evidence" value="ECO:0007669"/>
    <property type="project" value="TreeGrafter"/>
</dbReference>
<name>A0A8J2V632_9PROT</name>
<sequence length="110" mass="12031">MGQVTIAINGQNYNVTCDDGQEERLKELANYFDGHVSRLAAQIGNIADSRLMLLAGLTVCDELKEAQLLIRDLEDESGLTSEKGAAEIIKSVTDRVHEIAERLEEPSTTA</sequence>
<comment type="subunit">
    <text evidence="8">Homodimer. Interacts with FtsZ.</text>
</comment>
<protein>
    <recommendedName>
        <fullName evidence="2">Cell division protein ZapA</fullName>
    </recommendedName>
    <alternativeName>
        <fullName evidence="9">Z ring-associated protein ZapA</fullName>
    </alternativeName>
</protein>
<reference evidence="10" key="1">
    <citation type="journal article" date="2014" name="Int. J. Syst. Evol. Microbiol.">
        <title>Complete genome sequence of Corynebacterium casei LMG S-19264T (=DSM 44701T), isolated from a smear-ripened cheese.</title>
        <authorList>
            <consortium name="US DOE Joint Genome Institute (JGI-PGF)"/>
            <person name="Walter F."/>
            <person name="Albersmeier A."/>
            <person name="Kalinowski J."/>
            <person name="Ruckert C."/>
        </authorList>
    </citation>
    <scope>NUCLEOTIDE SEQUENCE</scope>
    <source>
        <strain evidence="10">CGMCC 1.12921</strain>
    </source>
</reference>
<dbReference type="EMBL" id="BMGH01000001">
    <property type="protein sequence ID" value="GGD08611.1"/>
    <property type="molecule type" value="Genomic_DNA"/>
</dbReference>
<evidence type="ECO:0000256" key="7">
    <source>
        <dbReference type="ARBA" id="ARBA00024910"/>
    </source>
</evidence>
<evidence type="ECO:0000256" key="5">
    <source>
        <dbReference type="ARBA" id="ARBA00023210"/>
    </source>
</evidence>
<dbReference type="SUPFAM" id="SSF102829">
    <property type="entry name" value="Cell division protein ZapA-like"/>
    <property type="match status" value="1"/>
</dbReference>